<comment type="caution">
    <text evidence="1">The sequence shown here is derived from an EMBL/GenBank/DDBJ whole genome shotgun (WGS) entry which is preliminary data.</text>
</comment>
<protein>
    <submittedName>
        <fullName evidence="1">Uncharacterized protein</fullName>
    </submittedName>
</protein>
<proteinExistence type="predicted"/>
<dbReference type="Proteomes" id="UP000008553">
    <property type="component" value="Unassembled WGS sequence"/>
</dbReference>
<gene>
    <name evidence="1" type="ORF">PY06846</name>
</gene>
<dbReference type="PaxDb" id="73239-Q7R9L6"/>
<dbReference type="EMBL" id="AABL01002387">
    <property type="protein sequence ID" value="EAA19141.1"/>
    <property type="molecule type" value="Genomic_DNA"/>
</dbReference>
<keyword evidence="2" id="KW-1185">Reference proteome</keyword>
<name>Q7R9L6_PLAYO</name>
<dbReference type="AlphaFoldDB" id="Q7R9L6"/>
<evidence type="ECO:0000313" key="2">
    <source>
        <dbReference type="Proteomes" id="UP000008553"/>
    </source>
</evidence>
<sequence>MEHEIGKLIDLDNEELFY</sequence>
<evidence type="ECO:0000313" key="1">
    <source>
        <dbReference type="EMBL" id="EAA19141.1"/>
    </source>
</evidence>
<dbReference type="InParanoid" id="Q7R9L6"/>
<reference evidence="1 2" key="1">
    <citation type="journal article" date="2002" name="Nature">
        <title>Genome sequence and comparative analysis of the model rodent malaria parasite Plasmodium yoelii yoelii.</title>
        <authorList>
            <person name="Carlton J.M."/>
            <person name="Angiuoli S.V."/>
            <person name="Suh B.B."/>
            <person name="Kooij T.W."/>
            <person name="Pertea M."/>
            <person name="Silva J.C."/>
            <person name="Ermolaeva M.D."/>
            <person name="Allen J.E."/>
            <person name="Selengut J.D."/>
            <person name="Koo H.L."/>
            <person name="Peterson J.D."/>
            <person name="Pop M."/>
            <person name="Kosack D.S."/>
            <person name="Shumway M.F."/>
            <person name="Bidwell S.L."/>
            <person name="Shallom S.J."/>
            <person name="van Aken S.E."/>
            <person name="Riedmuller S.B."/>
            <person name="Feldblyum T.V."/>
            <person name="Cho J.K."/>
            <person name="Quackenbush J."/>
            <person name="Sedegah M."/>
            <person name="Shoaibi A."/>
            <person name="Cummings L.M."/>
            <person name="Florens L."/>
            <person name="Yates J.R."/>
            <person name="Raine J.D."/>
            <person name="Sinden R.E."/>
            <person name="Harris M.A."/>
            <person name="Cunningham D.A."/>
            <person name="Preiser P.R."/>
            <person name="Bergman L.W."/>
            <person name="Vaidya A.B."/>
            <person name="van Lin L.H."/>
            <person name="Janse C.J."/>
            <person name="Waters A.P."/>
            <person name="Smith H.O."/>
            <person name="White O.R."/>
            <person name="Salzberg S.L."/>
            <person name="Venter J.C."/>
            <person name="Fraser C.M."/>
            <person name="Hoffman S.L."/>
            <person name="Gardner M.J."/>
            <person name="Carucci D.J."/>
        </authorList>
    </citation>
    <scope>NUCLEOTIDE SEQUENCE [LARGE SCALE GENOMIC DNA]</scope>
    <source>
        <strain evidence="1 2">17XNL</strain>
    </source>
</reference>
<organism evidence="1 2">
    <name type="scientific">Plasmodium yoelii yoelii</name>
    <dbReference type="NCBI Taxonomy" id="73239"/>
    <lineage>
        <taxon>Eukaryota</taxon>
        <taxon>Sar</taxon>
        <taxon>Alveolata</taxon>
        <taxon>Apicomplexa</taxon>
        <taxon>Aconoidasida</taxon>
        <taxon>Haemosporida</taxon>
        <taxon>Plasmodiidae</taxon>
        <taxon>Plasmodium</taxon>
        <taxon>Plasmodium (Vinckeia)</taxon>
    </lineage>
</organism>
<accession>Q7R9L6</accession>